<evidence type="ECO:0000256" key="1">
    <source>
        <dbReference type="SAM" id="MobiDB-lite"/>
    </source>
</evidence>
<dbReference type="OrthoDB" id="97058at2759"/>
<dbReference type="Pfam" id="PF14223">
    <property type="entry name" value="Retrotran_gag_2"/>
    <property type="match status" value="1"/>
</dbReference>
<dbReference type="EMBL" id="SZYD01000012">
    <property type="protein sequence ID" value="KAD4585172.1"/>
    <property type="molecule type" value="Genomic_DNA"/>
</dbReference>
<feature type="region of interest" description="Disordered" evidence="1">
    <location>
        <begin position="134"/>
        <end position="161"/>
    </location>
</feature>
<dbReference type="AlphaFoldDB" id="A0A5N6NBE1"/>
<evidence type="ECO:0008006" key="4">
    <source>
        <dbReference type="Google" id="ProtNLM"/>
    </source>
</evidence>
<gene>
    <name evidence="2" type="ORF">E3N88_22773</name>
</gene>
<keyword evidence="3" id="KW-1185">Reference proteome</keyword>
<comment type="caution">
    <text evidence="2">The sequence shown here is derived from an EMBL/GenBank/DDBJ whole genome shotgun (WGS) entry which is preliminary data.</text>
</comment>
<dbReference type="PANTHER" id="PTHR35317:SF38">
    <property type="entry name" value="RNA-DIRECTED DNA POLYMERASE"/>
    <property type="match status" value="1"/>
</dbReference>
<evidence type="ECO:0000313" key="3">
    <source>
        <dbReference type="Proteomes" id="UP000326396"/>
    </source>
</evidence>
<sequence>MVQKARLQTLKNEFEMLQMKEEESIDSFTVRLNDIVSKANSLGSTFDQPSLVRKLLNSVPERFIQIVAFIEQFNDLDTMSLDEVIGRLKTFEEKIKSKKPNLVNNLNELLFTNHDNNIGSGQHFDNCEQRRFNPSRGRGRGRFRQERENMSHDNYEKSGRYPRNQSKFMVDIKDEEPTLLMAQVEDDVTQKEFEDMEELVLVGDKGG</sequence>
<accession>A0A5N6NBE1</accession>
<organism evidence="2 3">
    <name type="scientific">Mikania micrantha</name>
    <name type="common">bitter vine</name>
    <dbReference type="NCBI Taxonomy" id="192012"/>
    <lineage>
        <taxon>Eukaryota</taxon>
        <taxon>Viridiplantae</taxon>
        <taxon>Streptophyta</taxon>
        <taxon>Embryophyta</taxon>
        <taxon>Tracheophyta</taxon>
        <taxon>Spermatophyta</taxon>
        <taxon>Magnoliopsida</taxon>
        <taxon>eudicotyledons</taxon>
        <taxon>Gunneridae</taxon>
        <taxon>Pentapetalae</taxon>
        <taxon>asterids</taxon>
        <taxon>campanulids</taxon>
        <taxon>Asterales</taxon>
        <taxon>Asteraceae</taxon>
        <taxon>Asteroideae</taxon>
        <taxon>Heliantheae alliance</taxon>
        <taxon>Eupatorieae</taxon>
        <taxon>Mikania</taxon>
    </lineage>
</organism>
<name>A0A5N6NBE1_9ASTR</name>
<feature type="compositionally biased region" description="Basic and acidic residues" evidence="1">
    <location>
        <begin position="143"/>
        <end position="159"/>
    </location>
</feature>
<evidence type="ECO:0000313" key="2">
    <source>
        <dbReference type="EMBL" id="KAD4585172.1"/>
    </source>
</evidence>
<dbReference type="Proteomes" id="UP000326396">
    <property type="component" value="Linkage Group LG2"/>
</dbReference>
<protein>
    <recommendedName>
        <fullName evidence="4">Zinc finger, CCHC-type</fullName>
    </recommendedName>
</protein>
<proteinExistence type="predicted"/>
<dbReference type="PANTHER" id="PTHR35317">
    <property type="entry name" value="OS04G0629600 PROTEIN"/>
    <property type="match status" value="1"/>
</dbReference>
<reference evidence="2 3" key="1">
    <citation type="submission" date="2019-05" db="EMBL/GenBank/DDBJ databases">
        <title>Mikania micrantha, genome provides insights into the molecular mechanism of rapid growth.</title>
        <authorList>
            <person name="Liu B."/>
        </authorList>
    </citation>
    <scope>NUCLEOTIDE SEQUENCE [LARGE SCALE GENOMIC DNA]</scope>
    <source>
        <strain evidence="2">NLD-2019</strain>
        <tissue evidence="2">Leaf</tissue>
    </source>
</reference>